<keyword evidence="6 7" id="KW-0472">Membrane</keyword>
<dbReference type="EMBL" id="CP002874">
    <property type="protein sequence ID" value="AEM22462.1"/>
    <property type="molecule type" value="Genomic_DNA"/>
</dbReference>
<evidence type="ECO:0000259" key="8">
    <source>
        <dbReference type="PROSITE" id="PS50850"/>
    </source>
</evidence>
<dbReference type="OrthoDB" id="9769325at2"/>
<dbReference type="GeneID" id="44970369"/>
<evidence type="ECO:0000256" key="2">
    <source>
        <dbReference type="ARBA" id="ARBA00008335"/>
    </source>
</evidence>
<dbReference type="PATRIC" id="fig|1045858.4.peg.1848"/>
<dbReference type="GO" id="GO:0012505">
    <property type="term" value="C:endomembrane system"/>
    <property type="evidence" value="ECO:0007669"/>
    <property type="project" value="UniProtKB-SubCell"/>
</dbReference>
<feature type="transmembrane region" description="Helical" evidence="7">
    <location>
        <begin position="254"/>
        <end position="271"/>
    </location>
</feature>
<name>G0EJR6_BRAIP</name>
<protein>
    <submittedName>
        <fullName evidence="9">Major facilitator superfamily protein</fullName>
    </submittedName>
</protein>
<dbReference type="PROSITE" id="PS50850">
    <property type="entry name" value="MFS"/>
    <property type="match status" value="1"/>
</dbReference>
<keyword evidence="5 7" id="KW-1133">Transmembrane helix</keyword>
<keyword evidence="10" id="KW-1185">Reference proteome</keyword>
<dbReference type="PANTHER" id="PTHR23514:SF3">
    <property type="entry name" value="BYPASS OF STOP CODON PROTEIN 6"/>
    <property type="match status" value="1"/>
</dbReference>
<dbReference type="Gene3D" id="1.20.1250.20">
    <property type="entry name" value="MFS general substrate transporter like domains"/>
    <property type="match status" value="2"/>
</dbReference>
<evidence type="ECO:0000256" key="4">
    <source>
        <dbReference type="ARBA" id="ARBA00022692"/>
    </source>
</evidence>
<dbReference type="SUPFAM" id="SSF103473">
    <property type="entry name" value="MFS general substrate transporter"/>
    <property type="match status" value="1"/>
</dbReference>
<evidence type="ECO:0000256" key="6">
    <source>
        <dbReference type="ARBA" id="ARBA00023136"/>
    </source>
</evidence>
<dbReference type="Pfam" id="PF07690">
    <property type="entry name" value="MFS_1"/>
    <property type="match status" value="1"/>
</dbReference>
<proteinExistence type="inferred from homology"/>
<dbReference type="Proteomes" id="UP000008522">
    <property type="component" value="Chromosome"/>
</dbReference>
<dbReference type="InterPro" id="IPR020846">
    <property type="entry name" value="MFS_dom"/>
</dbReference>
<feature type="transmembrane region" description="Helical" evidence="7">
    <location>
        <begin position="142"/>
        <end position="160"/>
    </location>
</feature>
<gene>
    <name evidence="9" type="ordered locus">Bint_1846</name>
</gene>
<feature type="domain" description="Major facilitator superfamily (MFS) profile" evidence="8">
    <location>
        <begin position="4"/>
        <end position="411"/>
    </location>
</feature>
<organism evidence="9 10">
    <name type="scientific">Brachyspira intermedia (strain ATCC 51140 / PWS/A)</name>
    <name type="common">Serpulina intermedia</name>
    <dbReference type="NCBI Taxonomy" id="1045858"/>
    <lineage>
        <taxon>Bacteria</taxon>
        <taxon>Pseudomonadati</taxon>
        <taxon>Spirochaetota</taxon>
        <taxon>Spirochaetia</taxon>
        <taxon>Brachyspirales</taxon>
        <taxon>Brachyspiraceae</taxon>
        <taxon>Brachyspira</taxon>
    </lineage>
</organism>
<keyword evidence="3" id="KW-0813">Transport</keyword>
<feature type="transmembrane region" description="Helical" evidence="7">
    <location>
        <begin position="172"/>
        <end position="192"/>
    </location>
</feature>
<evidence type="ECO:0000256" key="3">
    <source>
        <dbReference type="ARBA" id="ARBA00022448"/>
    </source>
</evidence>
<dbReference type="AlphaFoldDB" id="G0EJR6"/>
<dbReference type="GO" id="GO:0016020">
    <property type="term" value="C:membrane"/>
    <property type="evidence" value="ECO:0007669"/>
    <property type="project" value="TreeGrafter"/>
</dbReference>
<dbReference type="GO" id="GO:0022857">
    <property type="term" value="F:transmembrane transporter activity"/>
    <property type="evidence" value="ECO:0007669"/>
    <property type="project" value="InterPro"/>
</dbReference>
<feature type="transmembrane region" description="Helical" evidence="7">
    <location>
        <begin position="283"/>
        <end position="300"/>
    </location>
</feature>
<dbReference type="InterPro" id="IPR051788">
    <property type="entry name" value="MFS_Transporter"/>
</dbReference>
<feature type="transmembrane region" description="Helical" evidence="7">
    <location>
        <begin position="75"/>
        <end position="95"/>
    </location>
</feature>
<accession>G0EJR6</accession>
<feature type="transmembrane region" description="Helical" evidence="7">
    <location>
        <begin position="39"/>
        <end position="63"/>
    </location>
</feature>
<evidence type="ECO:0000256" key="5">
    <source>
        <dbReference type="ARBA" id="ARBA00022989"/>
    </source>
</evidence>
<feature type="transmembrane region" description="Helical" evidence="7">
    <location>
        <begin position="341"/>
        <end position="362"/>
    </location>
</feature>
<dbReference type="InterPro" id="IPR011701">
    <property type="entry name" value="MFS"/>
</dbReference>
<dbReference type="eggNOG" id="COG0738">
    <property type="taxonomic scope" value="Bacteria"/>
</dbReference>
<feature type="transmembrane region" description="Helical" evidence="7">
    <location>
        <begin position="382"/>
        <end position="407"/>
    </location>
</feature>
<keyword evidence="4 7" id="KW-0812">Transmembrane</keyword>
<evidence type="ECO:0000256" key="1">
    <source>
        <dbReference type="ARBA" id="ARBA00004127"/>
    </source>
</evidence>
<sequence length="415" mass="46051">MKLNYTHTLYASYIGYVNQAIINIFPPLVFIMFQKDFNISLTHIGLLSSFNFAVQMIIDFLAIKFIDKIGYRIPIVAAHIFSALGLFLLGILPFYIDPYTAILVCFFINAISGGLIEVLVSPIVEALPEKQKTKAMNILHSFYCWGSMAVVIFSTLYFNIFGIENWRYMSMIWAIIPFINIFLFSNVPLNVLKTHEDNMNSDNTVSIRKLLSVKIVLVFVILMICAGASEQSIAQWVSLFAELGLNVNKNVGDIFGACMFAFCMGIVRLIYGMRSESINIEKALIVSAFFCTVGYFVTVFSPYAFLSLIGCGISGLSVAIMWPSVFSLAAKNYNRGGTAMFALLALAGDVGCSIGPGIVGLVSNNRNIADRFSFVLINSDYIQAGLKTGILFAVIFPIIMFIVLILFKNRKNKSV</sequence>
<feature type="transmembrane region" description="Helical" evidence="7">
    <location>
        <begin position="213"/>
        <end position="234"/>
    </location>
</feature>
<evidence type="ECO:0000313" key="9">
    <source>
        <dbReference type="EMBL" id="AEM22462.1"/>
    </source>
</evidence>
<feature type="transmembrane region" description="Helical" evidence="7">
    <location>
        <begin position="12"/>
        <end position="33"/>
    </location>
</feature>
<dbReference type="RefSeq" id="WP_014488283.1">
    <property type="nucleotide sequence ID" value="NC_017243.1"/>
</dbReference>
<comment type="subcellular location">
    <subcellularLocation>
        <location evidence="1">Endomembrane system</location>
        <topology evidence="1">Multi-pass membrane protein</topology>
    </subcellularLocation>
</comment>
<evidence type="ECO:0000256" key="7">
    <source>
        <dbReference type="SAM" id="Phobius"/>
    </source>
</evidence>
<comment type="similarity">
    <text evidence="2">Belongs to the major facilitator superfamily.</text>
</comment>
<feature type="transmembrane region" description="Helical" evidence="7">
    <location>
        <begin position="101"/>
        <end position="121"/>
    </location>
</feature>
<dbReference type="PANTHER" id="PTHR23514">
    <property type="entry name" value="BYPASS OF STOP CODON PROTEIN 6"/>
    <property type="match status" value="1"/>
</dbReference>
<feature type="transmembrane region" description="Helical" evidence="7">
    <location>
        <begin position="306"/>
        <end position="329"/>
    </location>
</feature>
<dbReference type="InterPro" id="IPR036259">
    <property type="entry name" value="MFS_trans_sf"/>
</dbReference>
<evidence type="ECO:0000313" key="10">
    <source>
        <dbReference type="Proteomes" id="UP000008522"/>
    </source>
</evidence>
<dbReference type="HOGENOM" id="CLU_677758_0_0_12"/>
<dbReference type="KEGG" id="bip:Bint_1846"/>
<reference evidence="9 10" key="1">
    <citation type="journal article" date="2011" name="BMC Genomics">
        <title>Complete genome sequence of Brachyspira intermedia reveals unique genomic features in Brachyspira species and phage-mediated horizontal gene transfer.</title>
        <authorList>
            <person name="Hafstrom T."/>
            <person name="Jansson D.S."/>
            <person name="Segerman B."/>
        </authorList>
    </citation>
    <scope>NUCLEOTIDE SEQUENCE [LARGE SCALE GENOMIC DNA]</scope>
    <source>
        <strain evidence="10">ATCC 51140 / PWS/A</strain>
    </source>
</reference>